<evidence type="ECO:0000256" key="2">
    <source>
        <dbReference type="SAM" id="MobiDB-lite"/>
    </source>
</evidence>
<accession>A0ABR3EQT1</accession>
<comment type="caution">
    <text evidence="3">The sequence shown here is derived from an EMBL/GenBank/DDBJ whole genome shotgun (WGS) entry which is preliminary data.</text>
</comment>
<reference evidence="3 4" key="1">
    <citation type="submission" date="2024-02" db="EMBL/GenBank/DDBJ databases">
        <title>A draft genome for the cacao thread blight pathogen Marasmius crinis-equi.</title>
        <authorList>
            <person name="Cohen S.P."/>
            <person name="Baruah I.K."/>
            <person name="Amoako-Attah I."/>
            <person name="Bukari Y."/>
            <person name="Meinhardt L.W."/>
            <person name="Bailey B.A."/>
        </authorList>
    </citation>
    <scope>NUCLEOTIDE SEQUENCE [LARGE SCALE GENOMIC DNA]</scope>
    <source>
        <strain evidence="3 4">GH-76</strain>
    </source>
</reference>
<feature type="coiled-coil region" evidence="1">
    <location>
        <begin position="155"/>
        <end position="182"/>
    </location>
</feature>
<protein>
    <submittedName>
        <fullName evidence="3">Uncharacterized protein</fullName>
    </submittedName>
</protein>
<sequence>MSTNVAITQDAPNAASTAVVLAAQATPQSDASVTFQDASVGGIRLSEHVSWSSPDDNTVRVGALQSREDLWMVLKKVFPSGLALEDILRALLNRIIELQGDRPGLLTKLKRQLLNEQSISFKSQQELEDLYRLLGKAMELIQYFERCLKDQGAEIEVLVEHSKSLSEKIKELEQLVEHQKATVENGAIANEALATLAVQATRGNPMLVWPTITDMVRRIKLELGAVGDTLRVMNVPIPPNLGAAAGWVDEMDRFLSQTATASQQIAGEISEASLTRSGVMRFIRKRIPNISWLLAASNSFPREPLPPYPIPSNSAGCCSSCKAAHPPPFGRAPAASCSQKRPNTEQLQLAYPCEKKSRRGESARQRAS</sequence>
<dbReference type="Proteomes" id="UP001465976">
    <property type="component" value="Unassembled WGS sequence"/>
</dbReference>
<evidence type="ECO:0000313" key="3">
    <source>
        <dbReference type="EMBL" id="KAL0565256.1"/>
    </source>
</evidence>
<proteinExistence type="predicted"/>
<feature type="region of interest" description="Disordered" evidence="2">
    <location>
        <begin position="348"/>
        <end position="368"/>
    </location>
</feature>
<organism evidence="3 4">
    <name type="scientific">Marasmius crinis-equi</name>
    <dbReference type="NCBI Taxonomy" id="585013"/>
    <lineage>
        <taxon>Eukaryota</taxon>
        <taxon>Fungi</taxon>
        <taxon>Dikarya</taxon>
        <taxon>Basidiomycota</taxon>
        <taxon>Agaricomycotina</taxon>
        <taxon>Agaricomycetes</taxon>
        <taxon>Agaricomycetidae</taxon>
        <taxon>Agaricales</taxon>
        <taxon>Marasmiineae</taxon>
        <taxon>Marasmiaceae</taxon>
        <taxon>Marasmius</taxon>
    </lineage>
</organism>
<keyword evidence="4" id="KW-1185">Reference proteome</keyword>
<evidence type="ECO:0000256" key="1">
    <source>
        <dbReference type="SAM" id="Coils"/>
    </source>
</evidence>
<name>A0ABR3EQT1_9AGAR</name>
<gene>
    <name evidence="3" type="ORF">V5O48_016771</name>
</gene>
<evidence type="ECO:0000313" key="4">
    <source>
        <dbReference type="Proteomes" id="UP001465976"/>
    </source>
</evidence>
<feature type="compositionally biased region" description="Basic and acidic residues" evidence="2">
    <location>
        <begin position="353"/>
        <end position="368"/>
    </location>
</feature>
<keyword evidence="1" id="KW-0175">Coiled coil</keyword>
<dbReference type="EMBL" id="JBAHYK010002348">
    <property type="protein sequence ID" value="KAL0565256.1"/>
    <property type="molecule type" value="Genomic_DNA"/>
</dbReference>